<dbReference type="PANTHER" id="PTHR10806">
    <property type="entry name" value="SIGNAL PEPTIDASE COMPLEX CATALYTIC SUBUNIT SEC11"/>
    <property type="match status" value="1"/>
</dbReference>
<proteinExistence type="predicted"/>
<dbReference type="PANTHER" id="PTHR10806:SF6">
    <property type="entry name" value="SIGNAL PEPTIDASE COMPLEX CATALYTIC SUBUNIT SEC11"/>
    <property type="match status" value="1"/>
</dbReference>
<dbReference type="RefSeq" id="WP_126777976.1">
    <property type="nucleotide sequence ID" value="NZ_NGJU01000001.1"/>
</dbReference>
<comment type="subcellular location">
    <subcellularLocation>
        <location evidence="1">Membrane</location>
    </subcellularLocation>
</comment>
<evidence type="ECO:0000313" key="7">
    <source>
        <dbReference type="EMBL" id="RST97855.1"/>
    </source>
</evidence>
<dbReference type="SUPFAM" id="SSF51306">
    <property type="entry name" value="LexA/Signal peptidase"/>
    <property type="match status" value="1"/>
</dbReference>
<keyword evidence="8" id="KW-1185">Reference proteome</keyword>
<dbReference type="GO" id="GO:0006465">
    <property type="term" value="P:signal peptide processing"/>
    <property type="evidence" value="ECO:0007669"/>
    <property type="project" value="UniProtKB-UniRule"/>
</dbReference>
<evidence type="ECO:0000256" key="4">
    <source>
        <dbReference type="ARBA" id="ARBA00023136"/>
    </source>
</evidence>
<keyword evidence="3 6" id="KW-1133">Transmembrane helix</keyword>
<evidence type="ECO:0000256" key="3">
    <source>
        <dbReference type="ARBA" id="ARBA00022989"/>
    </source>
</evidence>
<dbReference type="NCBIfam" id="TIGR02228">
    <property type="entry name" value="sigpep_I_arch"/>
    <property type="match status" value="1"/>
</dbReference>
<evidence type="ECO:0000256" key="1">
    <source>
        <dbReference type="ARBA" id="ARBA00004370"/>
    </source>
</evidence>
<sequence>MSQMSWRKQLKPKQSQVISWLYPALIIIVICLSLGIKTTQINSYFGYHLRVILSDSMSPKMKSGSLLISKDVSMADVQLGDVIVAEIDQVYVTHRVVELITSNRGKRITTKGDNNQFVDGFKVSSDTLKEKAMFNIPYLGQGLLKLQTPRGKVAGLALVIFVYLLDYLFKLLRDERKGQIEE</sequence>
<dbReference type="GO" id="GO:0004252">
    <property type="term" value="F:serine-type endopeptidase activity"/>
    <property type="evidence" value="ECO:0007669"/>
    <property type="project" value="UniProtKB-UniRule"/>
</dbReference>
<dbReference type="InterPro" id="IPR019533">
    <property type="entry name" value="Peptidase_S26"/>
</dbReference>
<keyword evidence="2 6" id="KW-0812">Transmembrane</keyword>
<accession>A0A429ZW12</accession>
<dbReference type="GeneID" id="98566882"/>
<evidence type="ECO:0000313" key="8">
    <source>
        <dbReference type="Proteomes" id="UP000287239"/>
    </source>
</evidence>
<protein>
    <recommendedName>
        <fullName evidence="5">Signal peptidase I</fullName>
        <ecNumber evidence="5">3.4.21.89</ecNumber>
    </recommendedName>
</protein>
<evidence type="ECO:0000256" key="2">
    <source>
        <dbReference type="ARBA" id="ARBA00022692"/>
    </source>
</evidence>
<name>A0A429ZW12_9ENTE</name>
<evidence type="ECO:0000256" key="5">
    <source>
        <dbReference type="NCBIfam" id="TIGR02228"/>
    </source>
</evidence>
<feature type="transmembrane region" description="Helical" evidence="6">
    <location>
        <begin position="153"/>
        <end position="169"/>
    </location>
</feature>
<organism evidence="7 8">
    <name type="scientific">Vagococcus salmoninarum</name>
    <dbReference type="NCBI Taxonomy" id="2739"/>
    <lineage>
        <taxon>Bacteria</taxon>
        <taxon>Bacillati</taxon>
        <taxon>Bacillota</taxon>
        <taxon>Bacilli</taxon>
        <taxon>Lactobacillales</taxon>
        <taxon>Enterococcaceae</taxon>
        <taxon>Vagococcus</taxon>
    </lineage>
</organism>
<dbReference type="CDD" id="cd06530">
    <property type="entry name" value="S26_SPase_I"/>
    <property type="match status" value="1"/>
</dbReference>
<evidence type="ECO:0000256" key="6">
    <source>
        <dbReference type="SAM" id="Phobius"/>
    </source>
</evidence>
<dbReference type="GO" id="GO:0009003">
    <property type="term" value="F:signal peptidase activity"/>
    <property type="evidence" value="ECO:0007669"/>
    <property type="project" value="UniProtKB-EC"/>
</dbReference>
<dbReference type="InterPro" id="IPR036286">
    <property type="entry name" value="LexA/Signal_pep-like_sf"/>
</dbReference>
<gene>
    <name evidence="7" type="ORF">CBF35_00755</name>
</gene>
<feature type="transmembrane region" description="Helical" evidence="6">
    <location>
        <begin position="20"/>
        <end position="36"/>
    </location>
</feature>
<dbReference type="EC" id="3.4.21.89" evidence="5"/>
<reference evidence="7 8" key="1">
    <citation type="submission" date="2017-05" db="EMBL/GenBank/DDBJ databases">
        <title>Vagococcus spp. assemblies.</title>
        <authorList>
            <person name="Gulvik C.A."/>
        </authorList>
    </citation>
    <scope>NUCLEOTIDE SEQUENCE [LARGE SCALE GENOMIC DNA]</scope>
    <source>
        <strain evidence="7 8">NCFB 2777</strain>
    </source>
</reference>
<dbReference type="GO" id="GO:0016020">
    <property type="term" value="C:membrane"/>
    <property type="evidence" value="ECO:0007669"/>
    <property type="project" value="UniProtKB-SubCell"/>
</dbReference>
<dbReference type="Proteomes" id="UP000287239">
    <property type="component" value="Unassembled WGS sequence"/>
</dbReference>
<comment type="caution">
    <text evidence="7">The sequence shown here is derived from an EMBL/GenBank/DDBJ whole genome shotgun (WGS) entry which is preliminary data.</text>
</comment>
<dbReference type="OrthoDB" id="1648066at2"/>
<keyword evidence="4 6" id="KW-0472">Membrane</keyword>
<dbReference type="AlphaFoldDB" id="A0A429ZW12"/>
<dbReference type="InterPro" id="IPR001733">
    <property type="entry name" value="Peptidase_S26B"/>
</dbReference>
<dbReference type="EMBL" id="NGJU01000001">
    <property type="protein sequence ID" value="RST97855.1"/>
    <property type="molecule type" value="Genomic_DNA"/>
</dbReference>